<dbReference type="EMBL" id="JAGQHR010000981">
    <property type="protein sequence ID" value="MCA9730086.1"/>
    <property type="molecule type" value="Genomic_DNA"/>
</dbReference>
<dbReference type="GO" id="GO:0004725">
    <property type="term" value="F:protein tyrosine phosphatase activity"/>
    <property type="evidence" value="ECO:0007669"/>
    <property type="project" value="TreeGrafter"/>
</dbReference>
<reference evidence="2" key="2">
    <citation type="journal article" date="2021" name="Microbiome">
        <title>Successional dynamics and alternative stable states in a saline activated sludge microbial community over 9 years.</title>
        <authorList>
            <person name="Wang Y."/>
            <person name="Ye J."/>
            <person name="Ju F."/>
            <person name="Liu L."/>
            <person name="Boyd J.A."/>
            <person name="Deng Y."/>
            <person name="Parks D.H."/>
            <person name="Jiang X."/>
            <person name="Yin X."/>
            <person name="Woodcroft B.J."/>
            <person name="Tyson G.W."/>
            <person name="Hugenholtz P."/>
            <person name="Polz M.F."/>
            <person name="Zhang T."/>
        </authorList>
    </citation>
    <scope>NUCLEOTIDE SEQUENCE</scope>
    <source>
        <strain evidence="2">HKST-UBA01</strain>
    </source>
</reference>
<evidence type="ECO:0000313" key="2">
    <source>
        <dbReference type="EMBL" id="MCA9730086.1"/>
    </source>
</evidence>
<dbReference type="InterPro" id="IPR036196">
    <property type="entry name" value="Ptyr_pPase_sf"/>
</dbReference>
<dbReference type="Gene3D" id="3.40.50.2300">
    <property type="match status" value="1"/>
</dbReference>
<name>A0A956M587_UNCEI</name>
<gene>
    <name evidence="2" type="ORF">KC729_20550</name>
</gene>
<feature type="domain" description="Phosphotyrosine protein phosphatase I" evidence="1">
    <location>
        <begin position="2"/>
        <end position="140"/>
    </location>
</feature>
<dbReference type="AlphaFoldDB" id="A0A956M587"/>
<evidence type="ECO:0000259" key="1">
    <source>
        <dbReference type="SMART" id="SM00226"/>
    </source>
</evidence>
<dbReference type="Proteomes" id="UP000697710">
    <property type="component" value="Unassembled WGS sequence"/>
</dbReference>
<protein>
    <submittedName>
        <fullName evidence="2">Low molecular weight protein arginine phosphatase</fullName>
    </submittedName>
</protein>
<reference evidence="2" key="1">
    <citation type="submission" date="2020-04" db="EMBL/GenBank/DDBJ databases">
        <authorList>
            <person name="Zhang T."/>
        </authorList>
    </citation>
    <scope>NUCLEOTIDE SEQUENCE</scope>
    <source>
        <strain evidence="2">HKST-UBA01</strain>
    </source>
</reference>
<dbReference type="PANTHER" id="PTHR11717">
    <property type="entry name" value="LOW MOLECULAR WEIGHT PROTEIN TYROSINE PHOSPHATASE"/>
    <property type="match status" value="1"/>
</dbReference>
<proteinExistence type="predicted"/>
<dbReference type="InterPro" id="IPR023485">
    <property type="entry name" value="Ptyr_pPase"/>
</dbReference>
<feature type="non-terminal residue" evidence="2">
    <location>
        <position position="1"/>
    </location>
</feature>
<evidence type="ECO:0000313" key="3">
    <source>
        <dbReference type="Proteomes" id="UP000697710"/>
    </source>
</evidence>
<accession>A0A956M587</accession>
<dbReference type="PANTHER" id="PTHR11717:SF31">
    <property type="entry name" value="LOW MOLECULAR WEIGHT PROTEIN-TYROSINE-PHOSPHATASE ETP-RELATED"/>
    <property type="match status" value="1"/>
</dbReference>
<organism evidence="2 3">
    <name type="scientific">Eiseniibacteriota bacterium</name>
    <dbReference type="NCBI Taxonomy" id="2212470"/>
    <lineage>
        <taxon>Bacteria</taxon>
        <taxon>Candidatus Eiseniibacteriota</taxon>
    </lineage>
</organism>
<dbReference type="Pfam" id="PF01451">
    <property type="entry name" value="LMWPc"/>
    <property type="match status" value="1"/>
</dbReference>
<dbReference type="InterPro" id="IPR050438">
    <property type="entry name" value="LMW_PTPase"/>
</dbReference>
<comment type="caution">
    <text evidence="2">The sequence shown here is derived from an EMBL/GenBank/DDBJ whole genome shotgun (WGS) entry which is preliminary data.</text>
</comment>
<sequence>VCRSPMAEGILRDLLTKEGLGEQIEVRSAGTWAVGGSPASENAVRAAAERGIDIEEHRSTPLSRALVHGADLILTMEPGHLEEIVVHVPEARNKAFLVTSFADPENGSSRGVDDPIGGDMAAYEKTCQELHDLLSAALPRIAGEIRAARGGANGNAGR</sequence>
<dbReference type="SMART" id="SM00226">
    <property type="entry name" value="LMWPc"/>
    <property type="match status" value="1"/>
</dbReference>
<dbReference type="SUPFAM" id="SSF52788">
    <property type="entry name" value="Phosphotyrosine protein phosphatases I"/>
    <property type="match status" value="1"/>
</dbReference>